<protein>
    <recommendedName>
        <fullName evidence="5">Cysteine rich repeat-containing protein</fullName>
    </recommendedName>
</protein>
<keyword evidence="4" id="KW-1185">Reference proteome</keyword>
<gene>
    <name evidence="3" type="ORF">KOF26_08425</name>
</gene>
<feature type="compositionally biased region" description="Pro residues" evidence="1">
    <location>
        <begin position="23"/>
        <end position="33"/>
    </location>
</feature>
<evidence type="ECO:0008006" key="5">
    <source>
        <dbReference type="Google" id="ProtNLM"/>
    </source>
</evidence>
<dbReference type="RefSeq" id="WP_216323186.1">
    <property type="nucleotide sequence ID" value="NZ_JAHKRT010000004.1"/>
</dbReference>
<name>A0ABS6BJS8_9SPHN</name>
<dbReference type="Proteomes" id="UP000776276">
    <property type="component" value="Unassembled WGS sequence"/>
</dbReference>
<reference evidence="3 4" key="1">
    <citation type="submission" date="2021-06" db="EMBL/GenBank/DDBJ databases">
        <title>Sphingomonas sp. XMGL2, whole genome shotgun sequencing project.</title>
        <authorList>
            <person name="Zhao G."/>
            <person name="Shen L."/>
        </authorList>
    </citation>
    <scope>NUCLEOTIDE SEQUENCE [LARGE SCALE GENOMIC DNA]</scope>
    <source>
        <strain evidence="3 4">XMGL2</strain>
    </source>
</reference>
<evidence type="ECO:0000313" key="4">
    <source>
        <dbReference type="Proteomes" id="UP000776276"/>
    </source>
</evidence>
<comment type="caution">
    <text evidence="3">The sequence shown here is derived from an EMBL/GenBank/DDBJ whole genome shotgun (WGS) entry which is preliminary data.</text>
</comment>
<feature type="region of interest" description="Disordered" evidence="1">
    <location>
        <begin position="19"/>
        <end position="39"/>
    </location>
</feature>
<feature type="chain" id="PRO_5047291193" description="Cysteine rich repeat-containing protein" evidence="2">
    <location>
        <begin position="21"/>
        <end position="85"/>
    </location>
</feature>
<feature type="signal peptide" evidence="2">
    <location>
        <begin position="1"/>
        <end position="20"/>
    </location>
</feature>
<organism evidence="3 4">
    <name type="scientific">Sphingomonas quercus</name>
    <dbReference type="NCBI Taxonomy" id="2842451"/>
    <lineage>
        <taxon>Bacteria</taxon>
        <taxon>Pseudomonadati</taxon>
        <taxon>Pseudomonadota</taxon>
        <taxon>Alphaproteobacteria</taxon>
        <taxon>Sphingomonadales</taxon>
        <taxon>Sphingomonadaceae</taxon>
        <taxon>Sphingomonas</taxon>
    </lineage>
</organism>
<proteinExistence type="predicted"/>
<keyword evidence="2" id="KW-0732">Signal</keyword>
<dbReference type="EMBL" id="JAHKRT010000004">
    <property type="protein sequence ID" value="MBU3077887.1"/>
    <property type="molecule type" value="Genomic_DNA"/>
</dbReference>
<accession>A0ABS6BJS8</accession>
<evidence type="ECO:0000256" key="1">
    <source>
        <dbReference type="SAM" id="MobiDB-lite"/>
    </source>
</evidence>
<sequence length="85" mass="8881">MTKALFPILAGLLIATDAFAQPDQPPPPPPPASRAPRPVAPACAADLARLCAGKSLQQECLVQHWTKISSDCQEALARPMHGGGD</sequence>
<evidence type="ECO:0000256" key="2">
    <source>
        <dbReference type="SAM" id="SignalP"/>
    </source>
</evidence>
<evidence type="ECO:0000313" key="3">
    <source>
        <dbReference type="EMBL" id="MBU3077887.1"/>
    </source>
</evidence>